<proteinExistence type="predicted"/>
<organism evidence="3 4">
    <name type="scientific">Verruconis gallopava</name>
    <dbReference type="NCBI Taxonomy" id="253628"/>
    <lineage>
        <taxon>Eukaryota</taxon>
        <taxon>Fungi</taxon>
        <taxon>Dikarya</taxon>
        <taxon>Ascomycota</taxon>
        <taxon>Pezizomycotina</taxon>
        <taxon>Dothideomycetes</taxon>
        <taxon>Pleosporomycetidae</taxon>
        <taxon>Venturiales</taxon>
        <taxon>Sympoventuriaceae</taxon>
        <taxon>Verruconis</taxon>
    </lineage>
</organism>
<evidence type="ECO:0000256" key="2">
    <source>
        <dbReference type="SAM" id="Phobius"/>
    </source>
</evidence>
<evidence type="ECO:0000256" key="1">
    <source>
        <dbReference type="SAM" id="MobiDB-lite"/>
    </source>
</evidence>
<gene>
    <name evidence="3" type="ORF">PV09_04848</name>
</gene>
<feature type="transmembrane region" description="Helical" evidence="2">
    <location>
        <begin position="20"/>
        <end position="44"/>
    </location>
</feature>
<protein>
    <submittedName>
        <fullName evidence="3">Uncharacterized protein</fullName>
    </submittedName>
</protein>
<dbReference type="HOGENOM" id="CLU_1278492_0_0_1"/>
<sequence>MSLPYNMHEYVKQDYDHRRALFLVLLSVFVAMTAYFMVTGSFLINSDRQQTKTTKERSRHLWKDASGLDSDVGSDFGSNLGSDLGSDPEPDYHTQSANTFLHKDFQSESENKGSPVKIITGDHEHDEIPSPQNEAGINDTAYFLRESHNSSTKKGTLRATIQRRADWKLHNPTEDEEDNETELVGSGPTRDIPTDPNAPQRRRLIGLGRTRKEVQG</sequence>
<keyword evidence="4" id="KW-1185">Reference proteome</keyword>
<dbReference type="EMBL" id="KN847542">
    <property type="protein sequence ID" value="KIW04025.1"/>
    <property type="molecule type" value="Genomic_DNA"/>
</dbReference>
<dbReference type="AlphaFoldDB" id="A0A0D2AC04"/>
<reference evidence="3 4" key="1">
    <citation type="submission" date="2015-01" db="EMBL/GenBank/DDBJ databases">
        <title>The Genome Sequence of Ochroconis gallopava CBS43764.</title>
        <authorList>
            <consortium name="The Broad Institute Genomics Platform"/>
            <person name="Cuomo C."/>
            <person name="de Hoog S."/>
            <person name="Gorbushina A."/>
            <person name="Stielow B."/>
            <person name="Teixiera M."/>
            <person name="Abouelleil A."/>
            <person name="Chapman S.B."/>
            <person name="Priest M."/>
            <person name="Young S.K."/>
            <person name="Wortman J."/>
            <person name="Nusbaum C."/>
            <person name="Birren B."/>
        </authorList>
    </citation>
    <scope>NUCLEOTIDE SEQUENCE [LARGE SCALE GENOMIC DNA]</scope>
    <source>
        <strain evidence="3 4">CBS 43764</strain>
    </source>
</reference>
<evidence type="ECO:0000313" key="3">
    <source>
        <dbReference type="EMBL" id="KIW04025.1"/>
    </source>
</evidence>
<evidence type="ECO:0000313" key="4">
    <source>
        <dbReference type="Proteomes" id="UP000053259"/>
    </source>
</evidence>
<dbReference type="VEuPathDB" id="FungiDB:PV09_04848"/>
<keyword evidence="2" id="KW-0472">Membrane</keyword>
<feature type="region of interest" description="Disordered" evidence="1">
    <location>
        <begin position="76"/>
        <end position="95"/>
    </location>
</feature>
<feature type="region of interest" description="Disordered" evidence="1">
    <location>
        <begin position="165"/>
        <end position="216"/>
    </location>
</feature>
<name>A0A0D2AC04_9PEZI</name>
<keyword evidence="2" id="KW-1133">Transmembrane helix</keyword>
<dbReference type="GeneID" id="27312821"/>
<keyword evidence="2" id="KW-0812">Transmembrane</keyword>
<dbReference type="RefSeq" id="XP_016213894.1">
    <property type="nucleotide sequence ID" value="XM_016358276.1"/>
</dbReference>
<dbReference type="Proteomes" id="UP000053259">
    <property type="component" value="Unassembled WGS sequence"/>
</dbReference>
<accession>A0A0D2AC04</accession>
<dbReference type="InParanoid" id="A0A0D2AC04"/>